<organism evidence="6 7">
    <name type="scientific">Actinospica acidiphila</name>
    <dbReference type="NCBI Taxonomy" id="304899"/>
    <lineage>
        <taxon>Bacteria</taxon>
        <taxon>Bacillati</taxon>
        <taxon>Actinomycetota</taxon>
        <taxon>Actinomycetes</taxon>
        <taxon>Catenulisporales</taxon>
        <taxon>Actinospicaceae</taxon>
        <taxon>Actinospica</taxon>
    </lineage>
</organism>
<evidence type="ECO:0000256" key="3">
    <source>
        <dbReference type="ARBA" id="ARBA00023163"/>
    </source>
</evidence>
<dbReference type="Gene3D" id="1.10.10.10">
    <property type="entry name" value="Winged helix-like DNA-binding domain superfamily/Winged helix DNA-binding domain"/>
    <property type="match status" value="1"/>
</dbReference>
<evidence type="ECO:0000259" key="5">
    <source>
        <dbReference type="PROSITE" id="PS50043"/>
    </source>
</evidence>
<keyword evidence="2" id="KW-0238">DNA-binding</keyword>
<dbReference type="GO" id="GO:0003677">
    <property type="term" value="F:DNA binding"/>
    <property type="evidence" value="ECO:0007669"/>
    <property type="project" value="UniProtKB-KW"/>
</dbReference>
<feature type="domain" description="HTH luxR-type" evidence="5">
    <location>
        <begin position="58"/>
        <end position="123"/>
    </location>
</feature>
<feature type="compositionally biased region" description="Pro residues" evidence="4">
    <location>
        <begin position="51"/>
        <end position="62"/>
    </location>
</feature>
<evidence type="ECO:0000313" key="7">
    <source>
        <dbReference type="Proteomes" id="UP000471745"/>
    </source>
</evidence>
<reference evidence="6 7" key="1">
    <citation type="submission" date="2020-01" db="EMBL/GenBank/DDBJ databases">
        <title>Insect and environment-associated Actinomycetes.</title>
        <authorList>
            <person name="Currrie C."/>
            <person name="Chevrette M."/>
            <person name="Carlson C."/>
            <person name="Stubbendieck R."/>
            <person name="Wendt-Pienkowski E."/>
        </authorList>
    </citation>
    <scope>NUCLEOTIDE SEQUENCE [LARGE SCALE GENOMIC DNA]</scope>
    <source>
        <strain evidence="6 7">SID8189</strain>
    </source>
</reference>
<sequence length="125" mass="13899">DRAGDGAAARRLVTRAVTEAHREGLRRPLAEAGPWIRPYLAPTPRHRRPAPPRPTGSLPPPVEELSGRERDVVRRLALAMSTEEIAADLYVSVNTVKTHLKNAYRKLSVGRRSEAVRRARELGLL</sequence>
<dbReference type="PANTHER" id="PTHR44688:SF25">
    <property type="entry name" value="HTH LUXR-TYPE DOMAIN-CONTAINING PROTEIN"/>
    <property type="match status" value="1"/>
</dbReference>
<feature type="non-terminal residue" evidence="6">
    <location>
        <position position="1"/>
    </location>
</feature>
<dbReference type="GO" id="GO:0006355">
    <property type="term" value="P:regulation of DNA-templated transcription"/>
    <property type="evidence" value="ECO:0007669"/>
    <property type="project" value="InterPro"/>
</dbReference>
<accession>A0A9X5CLY2</accession>
<dbReference type="SMART" id="SM00421">
    <property type="entry name" value="HTH_LUXR"/>
    <property type="match status" value="1"/>
</dbReference>
<gene>
    <name evidence="6" type="ORF">G3I18_15990</name>
</gene>
<dbReference type="InterPro" id="IPR016032">
    <property type="entry name" value="Sig_transdc_resp-reg_C-effctor"/>
</dbReference>
<dbReference type="EMBL" id="JAAGNA010000541">
    <property type="protein sequence ID" value="NEC50063.1"/>
    <property type="molecule type" value="Genomic_DNA"/>
</dbReference>
<evidence type="ECO:0000256" key="2">
    <source>
        <dbReference type="ARBA" id="ARBA00023125"/>
    </source>
</evidence>
<keyword evidence="7" id="KW-1185">Reference proteome</keyword>
<dbReference type="PROSITE" id="PS50043">
    <property type="entry name" value="HTH_LUXR_2"/>
    <property type="match status" value="1"/>
</dbReference>
<dbReference type="SUPFAM" id="SSF46894">
    <property type="entry name" value="C-terminal effector domain of the bipartite response regulators"/>
    <property type="match status" value="1"/>
</dbReference>
<dbReference type="CDD" id="cd06170">
    <property type="entry name" value="LuxR_C_like"/>
    <property type="match status" value="1"/>
</dbReference>
<evidence type="ECO:0000256" key="1">
    <source>
        <dbReference type="ARBA" id="ARBA00023015"/>
    </source>
</evidence>
<dbReference type="PRINTS" id="PR00038">
    <property type="entry name" value="HTHLUXR"/>
</dbReference>
<evidence type="ECO:0000313" key="6">
    <source>
        <dbReference type="EMBL" id="NEC50063.1"/>
    </source>
</evidence>
<dbReference type="InterPro" id="IPR036388">
    <property type="entry name" value="WH-like_DNA-bd_sf"/>
</dbReference>
<dbReference type="InterPro" id="IPR000792">
    <property type="entry name" value="Tscrpt_reg_LuxR_C"/>
</dbReference>
<evidence type="ECO:0000256" key="4">
    <source>
        <dbReference type="SAM" id="MobiDB-lite"/>
    </source>
</evidence>
<proteinExistence type="predicted"/>
<keyword evidence="3" id="KW-0804">Transcription</keyword>
<dbReference type="PANTHER" id="PTHR44688">
    <property type="entry name" value="DNA-BINDING TRANSCRIPTIONAL ACTIVATOR DEVR_DOSR"/>
    <property type="match status" value="1"/>
</dbReference>
<feature type="region of interest" description="Disordered" evidence="4">
    <location>
        <begin position="36"/>
        <end position="66"/>
    </location>
</feature>
<comment type="caution">
    <text evidence="6">The sequence shown here is derived from an EMBL/GenBank/DDBJ whole genome shotgun (WGS) entry which is preliminary data.</text>
</comment>
<name>A0A9X5CLY2_9ACTN</name>
<protein>
    <submittedName>
        <fullName evidence="6">Response regulator transcription factor</fullName>
    </submittedName>
</protein>
<dbReference type="RefSeq" id="WP_163089217.1">
    <property type="nucleotide sequence ID" value="NZ_JAAGNA010000541.1"/>
</dbReference>
<dbReference type="Pfam" id="PF00196">
    <property type="entry name" value="GerE"/>
    <property type="match status" value="1"/>
</dbReference>
<dbReference type="AlphaFoldDB" id="A0A9X5CLY2"/>
<dbReference type="Proteomes" id="UP000471745">
    <property type="component" value="Unassembled WGS sequence"/>
</dbReference>
<keyword evidence="1" id="KW-0805">Transcription regulation</keyword>